<evidence type="ECO:0000313" key="1">
    <source>
        <dbReference type="EMBL" id="GAA5505719.1"/>
    </source>
</evidence>
<dbReference type="EMBL" id="BAABRO010000002">
    <property type="protein sequence ID" value="GAA5505719.1"/>
    <property type="molecule type" value="Genomic_DNA"/>
</dbReference>
<dbReference type="Proteomes" id="UP001416858">
    <property type="component" value="Unassembled WGS sequence"/>
</dbReference>
<reference evidence="1 2" key="1">
    <citation type="submission" date="2024-02" db="EMBL/GenBank/DDBJ databases">
        <title>Rhodopirellula caenicola NBRC 110016.</title>
        <authorList>
            <person name="Ichikawa N."/>
            <person name="Katano-Makiyama Y."/>
            <person name="Hidaka K."/>
        </authorList>
    </citation>
    <scope>NUCLEOTIDE SEQUENCE [LARGE SCALE GENOMIC DNA]</scope>
    <source>
        <strain evidence="1 2">NBRC 110016</strain>
    </source>
</reference>
<organism evidence="1 2">
    <name type="scientific">Novipirellula caenicola</name>
    <dbReference type="NCBI Taxonomy" id="1536901"/>
    <lineage>
        <taxon>Bacteria</taxon>
        <taxon>Pseudomonadati</taxon>
        <taxon>Planctomycetota</taxon>
        <taxon>Planctomycetia</taxon>
        <taxon>Pirellulales</taxon>
        <taxon>Pirellulaceae</taxon>
        <taxon>Novipirellula</taxon>
    </lineage>
</organism>
<protein>
    <submittedName>
        <fullName evidence="1">Uncharacterized protein</fullName>
    </submittedName>
</protein>
<proteinExistence type="predicted"/>
<accession>A0ABP9VKL0</accession>
<keyword evidence="2" id="KW-1185">Reference proteome</keyword>
<name>A0ABP9VKL0_9BACT</name>
<evidence type="ECO:0000313" key="2">
    <source>
        <dbReference type="Proteomes" id="UP001416858"/>
    </source>
</evidence>
<gene>
    <name evidence="1" type="ORF">Rcae01_01166</name>
</gene>
<sequence>MMVDSSLLTCSMPSGVWIVGQGWSLANALQIDNTQYLFIAARCPQVTALP</sequence>
<comment type="caution">
    <text evidence="1">The sequence shown here is derived from an EMBL/GenBank/DDBJ whole genome shotgun (WGS) entry which is preliminary data.</text>
</comment>